<feature type="domain" description="MacB-like periplasmic core" evidence="10">
    <location>
        <begin position="45"/>
        <end position="246"/>
    </location>
</feature>
<keyword evidence="12" id="KW-1185">Reference proteome</keyword>
<keyword evidence="3" id="KW-0813">Transport</keyword>
<reference evidence="11 12" key="1">
    <citation type="submission" date="2017-04" db="EMBL/GenBank/DDBJ databases">
        <authorList>
            <person name="Afonso C.L."/>
            <person name="Miller P.J."/>
            <person name="Scott M.A."/>
            <person name="Spackman E."/>
            <person name="Goraichik I."/>
            <person name="Dimitrov K.M."/>
            <person name="Suarez D.L."/>
            <person name="Swayne D.E."/>
        </authorList>
    </citation>
    <scope>NUCLEOTIDE SEQUENCE [LARGE SCALE GENOMIC DNA]</scope>
    <source>
        <strain evidence="11 12">VK13</strain>
    </source>
</reference>
<evidence type="ECO:0000313" key="11">
    <source>
        <dbReference type="EMBL" id="SMC32635.1"/>
    </source>
</evidence>
<dbReference type="NCBIfam" id="TIGR02212">
    <property type="entry name" value="lolCE"/>
    <property type="match status" value="1"/>
</dbReference>
<dbReference type="Pfam" id="PF02687">
    <property type="entry name" value="FtsX"/>
    <property type="match status" value="1"/>
</dbReference>
<proteinExistence type="inferred from homology"/>
<evidence type="ECO:0000256" key="6">
    <source>
        <dbReference type="ARBA" id="ARBA00022989"/>
    </source>
</evidence>
<keyword evidence="11" id="KW-0449">Lipoprotein</keyword>
<evidence type="ECO:0000256" key="3">
    <source>
        <dbReference type="ARBA" id="ARBA00022448"/>
    </source>
</evidence>
<evidence type="ECO:0000256" key="4">
    <source>
        <dbReference type="ARBA" id="ARBA00022475"/>
    </source>
</evidence>
<dbReference type="RefSeq" id="WP_084282380.1">
    <property type="nucleotide sequence ID" value="NZ_FWXJ01000002.1"/>
</dbReference>
<dbReference type="GO" id="GO:0098797">
    <property type="term" value="C:plasma membrane protein complex"/>
    <property type="evidence" value="ECO:0007669"/>
    <property type="project" value="TreeGrafter"/>
</dbReference>
<evidence type="ECO:0000259" key="10">
    <source>
        <dbReference type="Pfam" id="PF12704"/>
    </source>
</evidence>
<dbReference type="GO" id="GO:0042953">
    <property type="term" value="P:lipoprotein transport"/>
    <property type="evidence" value="ECO:0007669"/>
    <property type="project" value="InterPro"/>
</dbReference>
<comment type="subcellular location">
    <subcellularLocation>
        <location evidence="1">Cell membrane</location>
        <topology evidence="1">Multi-pass membrane protein</topology>
    </subcellularLocation>
</comment>
<dbReference type="GO" id="GO:0044874">
    <property type="term" value="P:lipoprotein localization to outer membrane"/>
    <property type="evidence" value="ECO:0007669"/>
    <property type="project" value="TreeGrafter"/>
</dbReference>
<protein>
    <submittedName>
        <fullName evidence="11">Lipoprotein-releasing system permease protein</fullName>
    </submittedName>
</protein>
<dbReference type="InterPro" id="IPR011925">
    <property type="entry name" value="LolCE_TM"/>
</dbReference>
<evidence type="ECO:0000313" key="12">
    <source>
        <dbReference type="Proteomes" id="UP000192708"/>
    </source>
</evidence>
<dbReference type="EMBL" id="FWXJ01000002">
    <property type="protein sequence ID" value="SMC32635.1"/>
    <property type="molecule type" value="Genomic_DNA"/>
</dbReference>
<evidence type="ECO:0000256" key="8">
    <source>
        <dbReference type="SAM" id="Phobius"/>
    </source>
</evidence>
<feature type="transmembrane region" description="Helical" evidence="8">
    <location>
        <begin position="38"/>
        <end position="65"/>
    </location>
</feature>
<sequence length="430" mass="47573">MNSPQNYRKPFFELPIYIEIGLRYVRARKKNLADKKDGFLSFIATLSMVGIALGVAALIVVLSVMNGFQKEVRDKMLSVLSHIEIRSQDGIENVPALSQVLLQNPHVKGVAPLLQTQGLLIHAGVMRGVELRGIDPQAESNVSDLPSQFSNGRMLDLRPGEFGIALGSQLALSLGVQLGDKVSVMVPDGDITPAGVMPRQRVCQVVGIIDSGHYEYDSSLVLMHWQDAGAMTRLSRPTGLRVRLDDMHLAPLVAYELNRRLPRNLFASDWSQQNRNWFAAVQTEKRMMFIILALIIGVAAFNLVSTLVMTVTDKQADIAILRTMGASARMIQKIFFVQGLAIGILGSLFGVIFGLLIAANIDVIVPTIEALFRVQFLPKDIYFISELPSDIHLEDVLKVSFMAFFLSLLATLYPSWRAAKINPAEALRYE</sequence>
<evidence type="ECO:0000259" key="9">
    <source>
        <dbReference type="Pfam" id="PF02687"/>
    </source>
</evidence>
<evidence type="ECO:0000256" key="1">
    <source>
        <dbReference type="ARBA" id="ARBA00004651"/>
    </source>
</evidence>
<accession>A0A1W1Y919</accession>
<dbReference type="STRING" id="1938817.SAMN06296008_102106"/>
<dbReference type="InterPro" id="IPR025857">
    <property type="entry name" value="MacB_PCD"/>
</dbReference>
<dbReference type="OrthoDB" id="9808461at2"/>
<gene>
    <name evidence="11" type="ORF">SAMN06296008_102106</name>
</gene>
<dbReference type="PANTHER" id="PTHR30489:SF0">
    <property type="entry name" value="LIPOPROTEIN-RELEASING SYSTEM TRANSMEMBRANE PROTEIN LOLE"/>
    <property type="match status" value="1"/>
</dbReference>
<keyword evidence="7 8" id="KW-0472">Membrane</keyword>
<evidence type="ECO:0000256" key="7">
    <source>
        <dbReference type="ARBA" id="ARBA00023136"/>
    </source>
</evidence>
<organism evidence="11 12">
    <name type="scientific">Polynucleobacter kasalickyi</name>
    <dbReference type="NCBI Taxonomy" id="1938817"/>
    <lineage>
        <taxon>Bacteria</taxon>
        <taxon>Pseudomonadati</taxon>
        <taxon>Pseudomonadota</taxon>
        <taxon>Betaproteobacteria</taxon>
        <taxon>Burkholderiales</taxon>
        <taxon>Burkholderiaceae</taxon>
        <taxon>Polynucleobacter</taxon>
    </lineage>
</organism>
<dbReference type="Pfam" id="PF12704">
    <property type="entry name" value="MacB_PCD"/>
    <property type="match status" value="1"/>
</dbReference>
<keyword evidence="5 8" id="KW-0812">Transmembrane</keyword>
<evidence type="ECO:0000256" key="2">
    <source>
        <dbReference type="ARBA" id="ARBA00005236"/>
    </source>
</evidence>
<keyword evidence="4" id="KW-1003">Cell membrane</keyword>
<feature type="transmembrane region" description="Helical" evidence="8">
    <location>
        <begin position="334"/>
        <end position="359"/>
    </location>
</feature>
<dbReference type="PANTHER" id="PTHR30489">
    <property type="entry name" value="LIPOPROTEIN-RELEASING SYSTEM TRANSMEMBRANE PROTEIN LOLE"/>
    <property type="match status" value="1"/>
</dbReference>
<comment type="similarity">
    <text evidence="2">Belongs to the ABC-4 integral membrane protein family. LolC/E subfamily.</text>
</comment>
<dbReference type="InterPro" id="IPR003838">
    <property type="entry name" value="ABC3_permease_C"/>
</dbReference>
<dbReference type="InterPro" id="IPR051447">
    <property type="entry name" value="Lipoprotein-release_system"/>
</dbReference>
<name>A0A1W1Y919_9BURK</name>
<feature type="transmembrane region" description="Helical" evidence="8">
    <location>
        <begin position="287"/>
        <end position="313"/>
    </location>
</feature>
<dbReference type="Proteomes" id="UP000192708">
    <property type="component" value="Unassembled WGS sequence"/>
</dbReference>
<dbReference type="AlphaFoldDB" id="A0A1W1Y919"/>
<evidence type="ECO:0000256" key="5">
    <source>
        <dbReference type="ARBA" id="ARBA00022692"/>
    </source>
</evidence>
<keyword evidence="6 8" id="KW-1133">Transmembrane helix</keyword>
<feature type="domain" description="ABC3 transporter permease C-terminal" evidence="9">
    <location>
        <begin position="289"/>
        <end position="423"/>
    </location>
</feature>